<dbReference type="RefSeq" id="WP_147942672.1">
    <property type="nucleotide sequence ID" value="NZ_CP108085.1"/>
</dbReference>
<dbReference type="PROSITE" id="PS51257">
    <property type="entry name" value="PROKAR_LIPOPROTEIN"/>
    <property type="match status" value="1"/>
</dbReference>
<sequence>MAASRWTRNALRAAVVLGAIGLGCLVVSASVDRKPPELVLPKVAWEGGPAYYKRFPAAAQAGWTDASFFPIGVWFESVVDEKDVVTDKAAGLNTYVELTANSNADLLRRHGMWAITSKPLPGAGRETVGWIIADEADMFAGPGDGKWTGKVTGEGPPCEPEKPPCGYTAMRTLKERLPRGDGRMHYANYGKGVAMWESEAEAERFVNGYTDVMSTDMYWYTDLGMCEEAENFLRLPRDECPVAADYGMLLDKERRLDGKDGKRQPIYAFIEVGWPGSNGVKAIKPEQIRGAVMNSLIHEARGIIYFNHNFGGPCVSQHALRDCSPETRVMVTRVNQQIKQLAPVLNTQSYEFGFCADLDTMLKGHDGSYYVFAMVRRGSKAGRHTLTLPPALAGAGKVEVLFENRTLPISSGGQFTDTFEAEYTSHIYKITP</sequence>
<evidence type="ECO:0000313" key="1">
    <source>
        <dbReference type="EMBL" id="WUP72581.1"/>
    </source>
</evidence>
<reference evidence="1" key="1">
    <citation type="submission" date="2022-10" db="EMBL/GenBank/DDBJ databases">
        <title>The complete genomes of actinobacterial strains from the NBC collection.</title>
        <authorList>
            <person name="Joergensen T.S."/>
            <person name="Alvarez Arevalo M."/>
            <person name="Sterndorff E.B."/>
            <person name="Faurdal D."/>
            <person name="Vuksanovic O."/>
            <person name="Mourched A.-S."/>
            <person name="Charusanti P."/>
            <person name="Shaw S."/>
            <person name="Blin K."/>
            <person name="Weber T."/>
        </authorList>
    </citation>
    <scope>NUCLEOTIDE SEQUENCE</scope>
    <source>
        <strain evidence="1">NBC_00254</strain>
    </source>
</reference>
<proteinExistence type="predicted"/>
<keyword evidence="2" id="KW-1185">Reference proteome</keyword>
<dbReference type="EMBL" id="CP108085">
    <property type="protein sequence ID" value="WUP72581.1"/>
    <property type="molecule type" value="Genomic_DNA"/>
</dbReference>
<protein>
    <submittedName>
        <fullName evidence="1">Uncharacterized protein</fullName>
    </submittedName>
</protein>
<gene>
    <name evidence="1" type="ORF">OG913_24525</name>
</gene>
<evidence type="ECO:0000313" key="2">
    <source>
        <dbReference type="Proteomes" id="UP001432011"/>
    </source>
</evidence>
<organism evidence="1 2">
    <name type="scientific">Microbispora hainanensis</name>
    <dbReference type="NCBI Taxonomy" id="568844"/>
    <lineage>
        <taxon>Bacteria</taxon>
        <taxon>Bacillati</taxon>
        <taxon>Actinomycetota</taxon>
        <taxon>Actinomycetes</taxon>
        <taxon>Streptosporangiales</taxon>
        <taxon>Streptosporangiaceae</taxon>
        <taxon>Microbispora</taxon>
    </lineage>
</organism>
<name>A0ABZ1SII4_9ACTN</name>
<accession>A0ABZ1SII4</accession>
<dbReference type="Proteomes" id="UP001432011">
    <property type="component" value="Chromosome"/>
</dbReference>